<keyword evidence="2" id="KW-0645">Protease</keyword>
<keyword evidence="3 7" id="KW-0732">Signal</keyword>
<feature type="chain" id="PRO_5002526070" description="Peptidase A1 domain-containing protein" evidence="7">
    <location>
        <begin position="20"/>
        <end position="463"/>
    </location>
</feature>
<evidence type="ECO:0000256" key="1">
    <source>
        <dbReference type="ARBA" id="ARBA00007447"/>
    </source>
</evidence>
<evidence type="ECO:0000256" key="4">
    <source>
        <dbReference type="ARBA" id="ARBA00022750"/>
    </source>
</evidence>
<keyword evidence="5" id="KW-0378">Hydrolase</keyword>
<reference evidence="9 10" key="1">
    <citation type="journal article" date="2014" name="Genome Biol. Evol.">
        <title>Comparative genomics and transcriptomics analyses reveal divergent lifestyle features of nematode endoparasitic fungus Hirsutella minnesotensis.</title>
        <authorList>
            <person name="Lai Y."/>
            <person name="Liu K."/>
            <person name="Zhang X."/>
            <person name="Zhang X."/>
            <person name="Li K."/>
            <person name="Wang N."/>
            <person name="Shu C."/>
            <person name="Wu Y."/>
            <person name="Wang C."/>
            <person name="Bushley K.E."/>
            <person name="Xiang M."/>
            <person name="Liu X."/>
        </authorList>
    </citation>
    <scope>NUCLEOTIDE SEQUENCE [LARGE SCALE GENOMIC DNA]</scope>
    <source>
        <strain evidence="9 10">3608</strain>
    </source>
</reference>
<dbReference type="InterPro" id="IPR001461">
    <property type="entry name" value="Aspartic_peptidase_A1"/>
</dbReference>
<keyword evidence="10" id="KW-1185">Reference proteome</keyword>
<feature type="active site" evidence="6">
    <location>
        <position position="268"/>
    </location>
</feature>
<organism evidence="9 10">
    <name type="scientific">Hirsutella minnesotensis 3608</name>
    <dbReference type="NCBI Taxonomy" id="1043627"/>
    <lineage>
        <taxon>Eukaryota</taxon>
        <taxon>Fungi</taxon>
        <taxon>Dikarya</taxon>
        <taxon>Ascomycota</taxon>
        <taxon>Pezizomycotina</taxon>
        <taxon>Sordariomycetes</taxon>
        <taxon>Hypocreomycetidae</taxon>
        <taxon>Hypocreales</taxon>
        <taxon>Ophiocordycipitaceae</taxon>
        <taxon>Hirsutella</taxon>
    </lineage>
</organism>
<evidence type="ECO:0000313" key="10">
    <source>
        <dbReference type="Proteomes" id="UP000054481"/>
    </source>
</evidence>
<dbReference type="Gene3D" id="2.40.70.10">
    <property type="entry name" value="Acid Proteases"/>
    <property type="match status" value="2"/>
</dbReference>
<feature type="active site" evidence="6">
    <location>
        <position position="74"/>
    </location>
</feature>
<dbReference type="InterPro" id="IPR033121">
    <property type="entry name" value="PEPTIDASE_A1"/>
</dbReference>
<dbReference type="GO" id="GO:0004190">
    <property type="term" value="F:aspartic-type endopeptidase activity"/>
    <property type="evidence" value="ECO:0007669"/>
    <property type="project" value="UniProtKB-KW"/>
</dbReference>
<dbReference type="AlphaFoldDB" id="A0A0F7ZWP8"/>
<dbReference type="GO" id="GO:0006508">
    <property type="term" value="P:proteolysis"/>
    <property type="evidence" value="ECO:0007669"/>
    <property type="project" value="UniProtKB-KW"/>
</dbReference>
<evidence type="ECO:0000313" key="9">
    <source>
        <dbReference type="EMBL" id="KJZ69347.1"/>
    </source>
</evidence>
<evidence type="ECO:0000256" key="7">
    <source>
        <dbReference type="SAM" id="SignalP"/>
    </source>
</evidence>
<dbReference type="InterPro" id="IPR033876">
    <property type="entry name" value="SAP-like"/>
</dbReference>
<keyword evidence="4" id="KW-0064">Aspartyl protease</keyword>
<feature type="signal peptide" evidence="7">
    <location>
        <begin position="1"/>
        <end position="19"/>
    </location>
</feature>
<dbReference type="EMBL" id="KQ030727">
    <property type="protein sequence ID" value="KJZ69347.1"/>
    <property type="molecule type" value="Genomic_DNA"/>
</dbReference>
<dbReference type="CDD" id="cd05474">
    <property type="entry name" value="SAP_like"/>
    <property type="match status" value="1"/>
</dbReference>
<comment type="similarity">
    <text evidence="1">Belongs to the peptidase A1 family.</text>
</comment>
<sequence>MRFVKHLLALGLAVSTAASAGTVSVPLYSEHGSTLSRRDATVHIDALNQIKESAGYFTDLLVGTPPQKVRFHLDTGSSDTWVNAVNATVCTQDPPKDGPQKKCQTPFDPKTSTTFIKDEDGTFEVAYLDETSATGDWFNDTVQIGGQSVLDQSLGLALESDITEGIMGLGLTALATEGKPTILDNMVKHGAIDAAVFSVHLDDLETKSGAILFGGIDTKKYMGKLATLPLIADPLAEDGTIRKYLVSMRSIRVDGVELDTANVPTLLDTGSTITILPKSLVARISVLLGAQIVTFGRRPSYVVDCALADNKDRRRYFEFDFGNKTIRVPPRDFIIDRIPQASQRMVRERVGSAADSWRKVCLLGLDSVSTALSTPKIILGDNFLRSAYVVFDATNLQLGIAQAKFKPSGSNIVGIAKGARTIPDNEGVAETDPETELDSSGVVLRSNAMAFVTVATCFLAVWL</sequence>
<dbReference type="Pfam" id="PF00026">
    <property type="entry name" value="Asp"/>
    <property type="match status" value="1"/>
</dbReference>
<evidence type="ECO:0000256" key="3">
    <source>
        <dbReference type="ARBA" id="ARBA00022729"/>
    </source>
</evidence>
<dbReference type="InterPro" id="IPR021109">
    <property type="entry name" value="Peptidase_aspartic_dom_sf"/>
</dbReference>
<name>A0A0F7ZWP8_9HYPO</name>
<dbReference type="PANTHER" id="PTHR47966:SF65">
    <property type="entry name" value="ASPARTIC-TYPE ENDOPEPTIDASE"/>
    <property type="match status" value="1"/>
</dbReference>
<gene>
    <name evidence="9" type="ORF">HIM_11269</name>
</gene>
<dbReference type="OrthoDB" id="771136at2759"/>
<dbReference type="PROSITE" id="PS51767">
    <property type="entry name" value="PEPTIDASE_A1"/>
    <property type="match status" value="1"/>
</dbReference>
<evidence type="ECO:0000259" key="8">
    <source>
        <dbReference type="PROSITE" id="PS51767"/>
    </source>
</evidence>
<dbReference type="PANTHER" id="PTHR47966">
    <property type="entry name" value="BETA-SITE APP-CLEAVING ENZYME, ISOFORM A-RELATED"/>
    <property type="match status" value="1"/>
</dbReference>
<evidence type="ECO:0000256" key="2">
    <source>
        <dbReference type="ARBA" id="ARBA00022670"/>
    </source>
</evidence>
<dbReference type="PRINTS" id="PR00792">
    <property type="entry name" value="PEPSIN"/>
</dbReference>
<proteinExistence type="inferred from homology"/>
<evidence type="ECO:0000256" key="5">
    <source>
        <dbReference type="ARBA" id="ARBA00022801"/>
    </source>
</evidence>
<dbReference type="SUPFAM" id="SSF50630">
    <property type="entry name" value="Acid proteases"/>
    <property type="match status" value="1"/>
</dbReference>
<dbReference type="Proteomes" id="UP000054481">
    <property type="component" value="Unassembled WGS sequence"/>
</dbReference>
<evidence type="ECO:0000256" key="6">
    <source>
        <dbReference type="PIRSR" id="PIRSR601461-1"/>
    </source>
</evidence>
<protein>
    <recommendedName>
        <fullName evidence="8">Peptidase A1 domain-containing protein</fullName>
    </recommendedName>
</protein>
<accession>A0A0F7ZWP8</accession>
<feature type="domain" description="Peptidase A1" evidence="8">
    <location>
        <begin position="56"/>
        <end position="401"/>
    </location>
</feature>